<dbReference type="Pfam" id="PF00034">
    <property type="entry name" value="Cytochrom_C"/>
    <property type="match status" value="1"/>
</dbReference>
<dbReference type="PANTHER" id="PTHR33546">
    <property type="entry name" value="LARGE, MULTIFUNCTIONAL SECRETED PROTEIN-RELATED"/>
    <property type="match status" value="1"/>
</dbReference>
<keyword evidence="1 4" id="KW-0349">Heme</keyword>
<evidence type="ECO:0000256" key="2">
    <source>
        <dbReference type="ARBA" id="ARBA00022723"/>
    </source>
</evidence>
<dbReference type="Pfam" id="PF06439">
    <property type="entry name" value="3keto-disac_hyd"/>
    <property type="match status" value="1"/>
</dbReference>
<sequence length="1411" mass="153201">MKTIHVLAFGLSLAGAAHAAPVSIFDGKTLQGWEMPKGEEKWWRVQDGAITGGSLEEKTTTNLFLSTAKEYGNFEMKFRIRLIKGEGFINSGMQVRSIREPGQSRMRGYQVDAGIGYWGDLYDEARRDVKLSAALDPQALKAAVKDWEWNDYRIVCEGRRIRSWINGVPALDYTEREGKIPLDGLIGIQVHSGGKCLVQCKDFTLDELPDTPGVPTWKATQVDPPAPVAAGSSALSAADQLKKFHLPEGFTAELVASEEQGVGKPITVAWDGRGRMWTMTAFEYPVDGNENKASADALYAKAGKDKVLVFDDPSAPLPLTPRVFTDGLAIPLGLMPDLDGNGALVHHGSQIRHYVDSNGDGKADKFDVVLDGFGVQDSHLMPHQFERAPGGWVYVAQGLFNASKVRRPDGKPFPDGSLEKSFNACKLGRFRADGSDFEAVTAGPNNIWGLVQTRSGETFVQEANDMGMPLSEFEPGAHYRGGSREKLKAYAPYIPESTPGVQMGGTGLSGLAVAGDEGSRFATLYGGQDVVYVANPITNRIQVVSMNRDGADRHPEYYKRRDFLVSDDPWFRPVSVKFGPDGFLYITDWYNKIISHNEVPRNHPDRDKTRGRIWRIRPTDAKPVKPVNVAEMNADQLVAQLGGPGALDAAMAWQRLVETKPAAVKEKLIALAVDPKAKLARRLDALHALDAYGVPAVEVFKKLAIDPQASIRHEALRIAGEKGLAANDFVTVFANAATDPNYRVRAALANAVRHHPDVTPAMVALVARLGREPLGGPVWDAYDRQFERYLARWVMELHPEETRRMLASGNGLAPEARLLAILSLPPAQAAPLLVAELSNIKRPLDAEELALLGSQIDQPEVVSALDRLLADPAKRAPLLQGLTRLEPAMLTKPALATVVTKACRAILQAQPKPEDRALVLQLARLLRLRDLEPEIASWLDRDKPSAELVAILSALRETGSTRADAFAGFLDHADEAVRRAAVGALSGADDPKAVTLLAEKWSGLPGALRTIAIDGLTSTKAKAAAFAEAAAAGKFGELDGSAFERLILVMGDQEPSVAKLLAKSGTQLARVIHLNGNAGQIDRTVDLEGPFTVETWIRLAPGIDNRDGLLGALNGPGMNFHDARLRVFAGSDVAIANRRVEPNLWTHCAVTRDTEGRVKIYLDGELDQDKGKPLTEPLKGLRIGGTTTTATSGADYYEFRIWNTARSADEIRANYQTDMAGMKSPGLVLRLSGDDPGKLVPPAVVQLTRDFPVLMTAQQAAEKAAKFGKYKDIVSRKGDPVAGRATFQNTCMICHQARGEGTQIGPDLSGIGAMGLEGVLRNVLDPNAQLESGYYRHDLTLTDGTVISGFLVQDTADAVTIRPIGAEPRVVERKKIASHVISKRSLMPEGLLDGMDEQKAADLFNYLMTLK</sequence>
<dbReference type="Gene3D" id="2.60.120.200">
    <property type="match status" value="1"/>
</dbReference>
<keyword evidence="8" id="KW-1185">Reference proteome</keyword>
<keyword evidence="3 4" id="KW-0408">Iron</keyword>
<dbReference type="GO" id="GO:0016787">
    <property type="term" value="F:hydrolase activity"/>
    <property type="evidence" value="ECO:0007669"/>
    <property type="project" value="InterPro"/>
</dbReference>
<dbReference type="GO" id="GO:0020037">
    <property type="term" value="F:heme binding"/>
    <property type="evidence" value="ECO:0007669"/>
    <property type="project" value="InterPro"/>
</dbReference>
<name>A0A975PGM9_9BACT</name>
<dbReference type="NCBIfam" id="TIGR02603">
    <property type="entry name" value="CxxCH_TIGR02603"/>
    <property type="match status" value="1"/>
</dbReference>
<dbReference type="InterPro" id="IPR011041">
    <property type="entry name" value="Quinoprot_gluc/sorb_DH_b-prop"/>
</dbReference>
<dbReference type="Gene3D" id="2.60.120.560">
    <property type="entry name" value="Exo-inulinase, domain 1"/>
    <property type="match status" value="1"/>
</dbReference>
<dbReference type="InterPro" id="IPR013428">
    <property type="entry name" value="Membrane-bound_put_N"/>
</dbReference>
<reference evidence="7" key="1">
    <citation type="submission" date="2021-04" db="EMBL/GenBank/DDBJ databases">
        <title>Luteolibacter sp. 32A isolated from the skin of an Anderson's salamander (Ambystoma andersonii).</title>
        <authorList>
            <person name="Spergser J."/>
            <person name="Busse H.-J."/>
        </authorList>
    </citation>
    <scope>NUCLEOTIDE SEQUENCE</scope>
    <source>
        <strain evidence="7">32A</strain>
    </source>
</reference>
<dbReference type="Proteomes" id="UP000676169">
    <property type="component" value="Chromosome"/>
</dbReference>
<dbReference type="SUPFAM" id="SSF49899">
    <property type="entry name" value="Concanavalin A-like lectins/glucanases"/>
    <property type="match status" value="1"/>
</dbReference>
<dbReference type="InterPro" id="IPR013427">
    <property type="entry name" value="Haem-bd_dom_put"/>
</dbReference>
<dbReference type="EMBL" id="CP073100">
    <property type="protein sequence ID" value="QUE52421.1"/>
    <property type="molecule type" value="Genomic_DNA"/>
</dbReference>
<evidence type="ECO:0000256" key="4">
    <source>
        <dbReference type="PROSITE-ProRule" id="PRU00433"/>
    </source>
</evidence>
<organism evidence="7 8">
    <name type="scientific">Luteolibacter ambystomatis</name>
    <dbReference type="NCBI Taxonomy" id="2824561"/>
    <lineage>
        <taxon>Bacteria</taxon>
        <taxon>Pseudomonadati</taxon>
        <taxon>Verrucomicrobiota</taxon>
        <taxon>Verrucomicrobiia</taxon>
        <taxon>Verrucomicrobiales</taxon>
        <taxon>Verrucomicrobiaceae</taxon>
        <taxon>Luteolibacter</taxon>
    </lineage>
</organism>
<dbReference type="RefSeq" id="WP_211633422.1">
    <property type="nucleotide sequence ID" value="NZ_CP073100.1"/>
</dbReference>
<gene>
    <name evidence="7" type="ORF">KBB96_05890</name>
</gene>
<evidence type="ECO:0000313" key="7">
    <source>
        <dbReference type="EMBL" id="QUE52421.1"/>
    </source>
</evidence>
<dbReference type="GO" id="GO:0009055">
    <property type="term" value="F:electron transfer activity"/>
    <property type="evidence" value="ECO:0007669"/>
    <property type="project" value="InterPro"/>
</dbReference>
<dbReference type="InterPro" id="IPR055557">
    <property type="entry name" value="DUF7133"/>
</dbReference>
<evidence type="ECO:0000256" key="5">
    <source>
        <dbReference type="SAM" id="SignalP"/>
    </source>
</evidence>
<accession>A0A975PGM9</accession>
<dbReference type="Gene3D" id="2.120.10.30">
    <property type="entry name" value="TolB, C-terminal domain"/>
    <property type="match status" value="1"/>
</dbReference>
<dbReference type="SUPFAM" id="SSF46626">
    <property type="entry name" value="Cytochrome c"/>
    <property type="match status" value="1"/>
</dbReference>
<dbReference type="GO" id="GO:0046872">
    <property type="term" value="F:metal ion binding"/>
    <property type="evidence" value="ECO:0007669"/>
    <property type="project" value="UniProtKB-KW"/>
</dbReference>
<dbReference type="PANTHER" id="PTHR33546:SF1">
    <property type="entry name" value="LARGE, MULTIFUNCTIONAL SECRETED PROTEIN"/>
    <property type="match status" value="1"/>
</dbReference>
<dbReference type="InterPro" id="IPR009056">
    <property type="entry name" value="Cyt_c-like_dom"/>
</dbReference>
<dbReference type="Pfam" id="PF23500">
    <property type="entry name" value="DUF7133"/>
    <property type="match status" value="1"/>
</dbReference>
<feature type="domain" description="Cytochrome c" evidence="6">
    <location>
        <begin position="1278"/>
        <end position="1411"/>
    </location>
</feature>
<dbReference type="KEGG" id="lamb:KBB96_05890"/>
<dbReference type="InterPro" id="IPR036909">
    <property type="entry name" value="Cyt_c-like_dom_sf"/>
</dbReference>
<dbReference type="InterPro" id="IPR010496">
    <property type="entry name" value="AL/BT2_dom"/>
</dbReference>
<proteinExistence type="predicted"/>
<dbReference type="NCBIfam" id="TIGR02604">
    <property type="entry name" value="Piru_Ver_Nterm"/>
    <property type="match status" value="1"/>
</dbReference>
<evidence type="ECO:0000259" key="6">
    <source>
        <dbReference type="PROSITE" id="PS51007"/>
    </source>
</evidence>
<evidence type="ECO:0000313" key="8">
    <source>
        <dbReference type="Proteomes" id="UP000676169"/>
    </source>
</evidence>
<evidence type="ECO:0000256" key="1">
    <source>
        <dbReference type="ARBA" id="ARBA00022617"/>
    </source>
</evidence>
<keyword evidence="5" id="KW-0732">Signal</keyword>
<feature type="signal peptide" evidence="5">
    <location>
        <begin position="1"/>
        <end position="19"/>
    </location>
</feature>
<dbReference type="Pfam" id="PF13385">
    <property type="entry name" value="Laminin_G_3"/>
    <property type="match status" value="1"/>
</dbReference>
<dbReference type="InterPro" id="IPR011042">
    <property type="entry name" value="6-blade_b-propeller_TolB-like"/>
</dbReference>
<protein>
    <submittedName>
        <fullName evidence="7">DUF1080 domain-containing protein</fullName>
    </submittedName>
</protein>
<dbReference type="Gene3D" id="1.10.760.10">
    <property type="entry name" value="Cytochrome c-like domain"/>
    <property type="match status" value="1"/>
</dbReference>
<evidence type="ECO:0000256" key="3">
    <source>
        <dbReference type="ARBA" id="ARBA00023004"/>
    </source>
</evidence>
<feature type="chain" id="PRO_5036801023" evidence="5">
    <location>
        <begin position="20"/>
        <end position="1411"/>
    </location>
</feature>
<keyword evidence="2 4" id="KW-0479">Metal-binding</keyword>
<dbReference type="InterPro" id="IPR013320">
    <property type="entry name" value="ConA-like_dom_sf"/>
</dbReference>
<dbReference type="SUPFAM" id="SSF50952">
    <property type="entry name" value="Soluble quinoprotein glucose dehydrogenase"/>
    <property type="match status" value="1"/>
</dbReference>
<dbReference type="PROSITE" id="PS51007">
    <property type="entry name" value="CYTC"/>
    <property type="match status" value="1"/>
</dbReference>